<dbReference type="Pfam" id="PF00126">
    <property type="entry name" value="HTH_1"/>
    <property type="match status" value="1"/>
</dbReference>
<comment type="caution">
    <text evidence="6">The sequence shown here is derived from an EMBL/GenBank/DDBJ whole genome shotgun (WGS) entry which is preliminary data.</text>
</comment>
<keyword evidence="3" id="KW-0238">DNA-binding</keyword>
<dbReference type="InterPro" id="IPR036388">
    <property type="entry name" value="WH-like_DNA-bd_sf"/>
</dbReference>
<accession>A0AAP4TZA4</accession>
<sequence length="337" mass="37127">MDRLTAMQVFRAVVEEGSFAGGARQLGLSNGMVSKQISRLEAELGVRLLMRTTRSLQLTAEGEHYLAGACRVLNDLQALEDSLGERQGEVRGRLKMSAPMDFSIQCLMPALAHFRQTYPYVELDLRLEDRHVDLMAEDYDLVIRAGALSDSSLIARRLAGTQVGVYASPGYLAENGTPEVPEDLAHHRCLNYTQQREGPVWSFMVDGRPRKIRLSPTFSCDSGRGLVEAAAQGIGITCKPDFLVANDVANGRLVPLLVDYWCAPVDIHLVYAERDMQPARLRALIEVLCEHFARIGHTMMPDVLATSPTAVRDTTAVNDVGQNDLSPLEVVKPGLRP</sequence>
<dbReference type="SUPFAM" id="SSF46785">
    <property type="entry name" value="Winged helix' DNA-binding domain"/>
    <property type="match status" value="1"/>
</dbReference>
<evidence type="ECO:0000313" key="7">
    <source>
        <dbReference type="Proteomes" id="UP001170481"/>
    </source>
</evidence>
<dbReference type="FunFam" id="1.10.10.10:FF:000001">
    <property type="entry name" value="LysR family transcriptional regulator"/>
    <property type="match status" value="1"/>
</dbReference>
<dbReference type="InterPro" id="IPR036390">
    <property type="entry name" value="WH_DNA-bd_sf"/>
</dbReference>
<reference evidence="6" key="1">
    <citation type="submission" date="2023-07" db="EMBL/GenBank/DDBJ databases">
        <title>Genome content predicts the carbon catabolic preferences of heterotrophic bacteria.</title>
        <authorList>
            <person name="Gralka M."/>
        </authorList>
    </citation>
    <scope>NUCLEOTIDE SEQUENCE</scope>
    <source>
        <strain evidence="6">C2R13</strain>
    </source>
</reference>
<dbReference type="InterPro" id="IPR005119">
    <property type="entry name" value="LysR_subst-bd"/>
</dbReference>
<keyword evidence="2" id="KW-0805">Transcription regulation</keyword>
<dbReference type="Gene3D" id="3.40.190.290">
    <property type="match status" value="1"/>
</dbReference>
<evidence type="ECO:0000313" key="6">
    <source>
        <dbReference type="EMBL" id="MDO6672945.1"/>
    </source>
</evidence>
<dbReference type="PANTHER" id="PTHR30537:SF5">
    <property type="entry name" value="HTH-TYPE TRANSCRIPTIONAL ACTIVATOR TTDR-RELATED"/>
    <property type="match status" value="1"/>
</dbReference>
<proteinExistence type="inferred from homology"/>
<gene>
    <name evidence="6" type="ORF">Q4535_12555</name>
</gene>
<dbReference type="PANTHER" id="PTHR30537">
    <property type="entry name" value="HTH-TYPE TRANSCRIPTIONAL REGULATOR"/>
    <property type="match status" value="1"/>
</dbReference>
<dbReference type="Proteomes" id="UP001170481">
    <property type="component" value="Unassembled WGS sequence"/>
</dbReference>
<dbReference type="GO" id="GO:0006351">
    <property type="term" value="P:DNA-templated transcription"/>
    <property type="evidence" value="ECO:0007669"/>
    <property type="project" value="TreeGrafter"/>
</dbReference>
<evidence type="ECO:0000256" key="3">
    <source>
        <dbReference type="ARBA" id="ARBA00023125"/>
    </source>
</evidence>
<dbReference type="CDD" id="cd08422">
    <property type="entry name" value="PBP2_CrgA_like"/>
    <property type="match status" value="1"/>
</dbReference>
<dbReference type="Gene3D" id="1.10.10.10">
    <property type="entry name" value="Winged helix-like DNA-binding domain superfamily/Winged helix DNA-binding domain"/>
    <property type="match status" value="1"/>
</dbReference>
<dbReference type="GO" id="GO:0043565">
    <property type="term" value="F:sequence-specific DNA binding"/>
    <property type="evidence" value="ECO:0007669"/>
    <property type="project" value="TreeGrafter"/>
</dbReference>
<dbReference type="FunFam" id="3.40.190.290:FF:000001">
    <property type="entry name" value="Transcriptional regulator, LysR family"/>
    <property type="match status" value="1"/>
</dbReference>
<evidence type="ECO:0000256" key="1">
    <source>
        <dbReference type="ARBA" id="ARBA00009437"/>
    </source>
</evidence>
<name>A0AAP4TZA4_9GAMM</name>
<dbReference type="GO" id="GO:0003700">
    <property type="term" value="F:DNA-binding transcription factor activity"/>
    <property type="evidence" value="ECO:0007669"/>
    <property type="project" value="InterPro"/>
</dbReference>
<feature type="domain" description="HTH lysR-type" evidence="5">
    <location>
        <begin position="1"/>
        <end position="59"/>
    </location>
</feature>
<dbReference type="Pfam" id="PF03466">
    <property type="entry name" value="LysR_substrate"/>
    <property type="match status" value="1"/>
</dbReference>
<evidence type="ECO:0000259" key="5">
    <source>
        <dbReference type="PROSITE" id="PS50931"/>
    </source>
</evidence>
<dbReference type="RefSeq" id="WP_303594575.1">
    <property type="nucleotide sequence ID" value="NZ_JAUORK010000017.1"/>
</dbReference>
<keyword evidence="4" id="KW-0804">Transcription</keyword>
<dbReference type="InterPro" id="IPR058163">
    <property type="entry name" value="LysR-type_TF_proteobact-type"/>
</dbReference>
<evidence type="ECO:0000256" key="2">
    <source>
        <dbReference type="ARBA" id="ARBA00023015"/>
    </source>
</evidence>
<organism evidence="6 7">
    <name type="scientific">Cobetia amphilecti</name>
    <dbReference type="NCBI Taxonomy" id="1055104"/>
    <lineage>
        <taxon>Bacteria</taxon>
        <taxon>Pseudomonadati</taxon>
        <taxon>Pseudomonadota</taxon>
        <taxon>Gammaproteobacteria</taxon>
        <taxon>Oceanospirillales</taxon>
        <taxon>Halomonadaceae</taxon>
        <taxon>Cobetia</taxon>
    </lineage>
</organism>
<evidence type="ECO:0000256" key="4">
    <source>
        <dbReference type="ARBA" id="ARBA00023163"/>
    </source>
</evidence>
<dbReference type="PROSITE" id="PS50931">
    <property type="entry name" value="HTH_LYSR"/>
    <property type="match status" value="1"/>
</dbReference>
<dbReference type="AlphaFoldDB" id="A0AAP4TZA4"/>
<protein>
    <submittedName>
        <fullName evidence="6">LysR family transcriptional regulator</fullName>
    </submittedName>
</protein>
<dbReference type="EMBL" id="JAUORK010000017">
    <property type="protein sequence ID" value="MDO6672945.1"/>
    <property type="molecule type" value="Genomic_DNA"/>
</dbReference>
<comment type="similarity">
    <text evidence="1">Belongs to the LysR transcriptional regulatory family.</text>
</comment>
<dbReference type="SUPFAM" id="SSF53850">
    <property type="entry name" value="Periplasmic binding protein-like II"/>
    <property type="match status" value="1"/>
</dbReference>
<dbReference type="InterPro" id="IPR000847">
    <property type="entry name" value="LysR_HTH_N"/>
</dbReference>